<evidence type="ECO:0000313" key="3">
    <source>
        <dbReference type="Proteomes" id="UP000566819"/>
    </source>
</evidence>
<name>A0A8H4VZI4_9HELO</name>
<feature type="region of interest" description="Disordered" evidence="1">
    <location>
        <begin position="360"/>
        <end position="391"/>
    </location>
</feature>
<gene>
    <name evidence="2" type="ORF">G7Y89_g9565</name>
</gene>
<dbReference type="AlphaFoldDB" id="A0A8H4VZI4"/>
<keyword evidence="3" id="KW-1185">Reference proteome</keyword>
<protein>
    <submittedName>
        <fullName evidence="2">Uncharacterized protein</fullName>
    </submittedName>
</protein>
<comment type="caution">
    <text evidence="2">The sequence shown here is derived from an EMBL/GenBank/DDBJ whole genome shotgun (WGS) entry which is preliminary data.</text>
</comment>
<evidence type="ECO:0000313" key="2">
    <source>
        <dbReference type="EMBL" id="KAF4628588.1"/>
    </source>
</evidence>
<feature type="region of interest" description="Disordered" evidence="1">
    <location>
        <begin position="799"/>
        <end position="852"/>
    </location>
</feature>
<proteinExistence type="predicted"/>
<reference evidence="2 3" key="1">
    <citation type="submission" date="2020-03" db="EMBL/GenBank/DDBJ databases">
        <title>Draft Genome Sequence of Cudoniella acicularis.</title>
        <authorList>
            <person name="Buettner E."/>
            <person name="Kellner H."/>
        </authorList>
    </citation>
    <scope>NUCLEOTIDE SEQUENCE [LARGE SCALE GENOMIC DNA]</scope>
    <source>
        <strain evidence="2 3">DSM 108380</strain>
    </source>
</reference>
<dbReference type="OrthoDB" id="10251048at2759"/>
<feature type="region of interest" description="Disordered" evidence="1">
    <location>
        <begin position="46"/>
        <end position="68"/>
    </location>
</feature>
<evidence type="ECO:0000256" key="1">
    <source>
        <dbReference type="SAM" id="MobiDB-lite"/>
    </source>
</evidence>
<sequence>MKTPTRPEPRITVAPSIAETPAAKAKGEKPLAVRASLEDEIRAELEARPTSSLSGCLPHTPTRAKQPTTFADAIMWTGSGRAGQPHAVLNKDSEAALTGPRPLESQVTFKVLKKKKKPIKEAPDLSAQDSASDTDTLPVGDGDGDDHGSTSKAASPTPPTQHKFTFSTSLTDRTFVSTPLRCGKSEDLLLRPSSSYSFDDTDPTPTQTRFDTSLLAPEVEPAGVNTIDSDVSDTQSTRDRTEALMSQLSSAFGASKIGQDAFDSVDWDPDLPSATAPDMSPEPVTVKPTPVAYTTVGSLVDPTAKPQFSAPNRIQREGAARQPLMTMLNRGQYDSFYPPRGPPPPLNRANSMAYAQQLAKSPVTASKFDGTSQQAPSESLRTPSNTPAPFALNDKQADILRRMHVAKEPEVLSGNASNDLTVPSTPTPNTANKLSARAPVFGNKQPIVTTAKVQERSRDMRSEGTSSTMDKMEIQFGLSKFDNAFSKLHVVRDSTKVSSFEAFLQSGKPANTTEASNQKPGELDRGYQFPPPGFPGPTSTQANPLFGTYDAPASRSSTTRTHPPGLPPPLAAGPPGQRQFPSAASRAGQNAQNIWGASQSVTAFSANNAYSVESRASQAWGDQEQSTQAQQYNIYIHGGAILPNATLAPLPPPPNFNNREAPIKIFDTLPPEAIKQYYPKGLHNTITGTYTPMSEENQRKIDELDMSAKEKRAKMNEHLDEWFYSGQRRFATMTGEDYINELEQRAANPYGPIAPPKTSGPGPASLKPITNDEIKNMTTGQAARPLLDAAFGTMLGYAESGPTSRKARSGFETPPKWQIDESEKGDQTMFGEDWGAPPKRFGRDSRRQDAFY</sequence>
<feature type="compositionally biased region" description="Polar residues" evidence="1">
    <location>
        <begin position="150"/>
        <end position="166"/>
    </location>
</feature>
<feature type="compositionally biased region" description="Polar residues" evidence="1">
    <location>
        <begin position="369"/>
        <end position="387"/>
    </location>
</feature>
<feature type="region of interest" description="Disordered" evidence="1">
    <location>
        <begin position="1"/>
        <end position="31"/>
    </location>
</feature>
<accession>A0A8H4VZI4</accession>
<feature type="compositionally biased region" description="Polar residues" evidence="1">
    <location>
        <begin position="579"/>
        <end position="590"/>
    </location>
</feature>
<feature type="compositionally biased region" description="Polar residues" evidence="1">
    <location>
        <begin position="508"/>
        <end position="519"/>
    </location>
</feature>
<dbReference type="EMBL" id="JAAMPI010000790">
    <property type="protein sequence ID" value="KAF4628588.1"/>
    <property type="molecule type" value="Genomic_DNA"/>
</dbReference>
<feature type="region of interest" description="Disordered" evidence="1">
    <location>
        <begin position="507"/>
        <end position="590"/>
    </location>
</feature>
<feature type="region of interest" description="Disordered" evidence="1">
    <location>
        <begin position="117"/>
        <end position="166"/>
    </location>
</feature>
<dbReference type="Proteomes" id="UP000566819">
    <property type="component" value="Unassembled WGS sequence"/>
</dbReference>
<feature type="compositionally biased region" description="Basic and acidic residues" evidence="1">
    <location>
        <begin position="841"/>
        <end position="852"/>
    </location>
</feature>
<organism evidence="2 3">
    <name type="scientific">Cudoniella acicularis</name>
    <dbReference type="NCBI Taxonomy" id="354080"/>
    <lineage>
        <taxon>Eukaryota</taxon>
        <taxon>Fungi</taxon>
        <taxon>Dikarya</taxon>
        <taxon>Ascomycota</taxon>
        <taxon>Pezizomycotina</taxon>
        <taxon>Leotiomycetes</taxon>
        <taxon>Helotiales</taxon>
        <taxon>Tricladiaceae</taxon>
        <taxon>Cudoniella</taxon>
    </lineage>
</organism>